<organism evidence="2 3">
    <name type="scientific">Actinidia rufa</name>
    <dbReference type="NCBI Taxonomy" id="165716"/>
    <lineage>
        <taxon>Eukaryota</taxon>
        <taxon>Viridiplantae</taxon>
        <taxon>Streptophyta</taxon>
        <taxon>Embryophyta</taxon>
        <taxon>Tracheophyta</taxon>
        <taxon>Spermatophyta</taxon>
        <taxon>Magnoliopsida</taxon>
        <taxon>eudicotyledons</taxon>
        <taxon>Gunneridae</taxon>
        <taxon>Pentapetalae</taxon>
        <taxon>asterids</taxon>
        <taxon>Ericales</taxon>
        <taxon>Actinidiaceae</taxon>
        <taxon>Actinidia</taxon>
    </lineage>
</organism>
<dbReference type="EMBL" id="BJWL01000025">
    <property type="protein sequence ID" value="GFZ15968.1"/>
    <property type="molecule type" value="Genomic_DNA"/>
</dbReference>
<evidence type="ECO:0000256" key="1">
    <source>
        <dbReference type="SAM" id="MobiDB-lite"/>
    </source>
</evidence>
<name>A0A7J0GZ08_9ERIC</name>
<comment type="caution">
    <text evidence="2">The sequence shown here is derived from an EMBL/GenBank/DDBJ whole genome shotgun (WGS) entry which is preliminary data.</text>
</comment>
<feature type="compositionally biased region" description="Basic residues" evidence="1">
    <location>
        <begin position="86"/>
        <end position="105"/>
    </location>
</feature>
<dbReference type="Proteomes" id="UP000585474">
    <property type="component" value="Unassembled WGS sequence"/>
</dbReference>
<evidence type="ECO:0000313" key="3">
    <source>
        <dbReference type="Proteomes" id="UP000585474"/>
    </source>
</evidence>
<reference evidence="2 3" key="1">
    <citation type="submission" date="2019-07" db="EMBL/GenBank/DDBJ databases">
        <title>De Novo Assembly of kiwifruit Actinidia rufa.</title>
        <authorList>
            <person name="Sugita-Konishi S."/>
            <person name="Sato K."/>
            <person name="Mori E."/>
            <person name="Abe Y."/>
            <person name="Kisaki G."/>
            <person name="Hamano K."/>
            <person name="Suezawa K."/>
            <person name="Otani M."/>
            <person name="Fukuda T."/>
            <person name="Manabe T."/>
            <person name="Gomi K."/>
            <person name="Tabuchi M."/>
            <person name="Akimitsu K."/>
            <person name="Kataoka I."/>
        </authorList>
    </citation>
    <scope>NUCLEOTIDE SEQUENCE [LARGE SCALE GENOMIC DNA]</scope>
    <source>
        <strain evidence="3">cv. Fuchu</strain>
    </source>
</reference>
<gene>
    <name evidence="2" type="ORF">Acr_25g0003770</name>
</gene>
<keyword evidence="3" id="KW-1185">Reference proteome</keyword>
<feature type="compositionally biased region" description="Basic and acidic residues" evidence="1">
    <location>
        <begin position="158"/>
        <end position="171"/>
    </location>
</feature>
<accession>A0A7J0GZ08</accession>
<feature type="region of interest" description="Disordered" evidence="1">
    <location>
        <begin position="66"/>
        <end position="171"/>
    </location>
</feature>
<protein>
    <submittedName>
        <fullName evidence="2">Uncharacterized protein</fullName>
    </submittedName>
</protein>
<dbReference type="AlphaFoldDB" id="A0A7J0GZ08"/>
<proteinExistence type="predicted"/>
<evidence type="ECO:0000313" key="2">
    <source>
        <dbReference type="EMBL" id="GFZ15968.1"/>
    </source>
</evidence>
<sequence length="447" mass="49294">MRNLGKSTGANAGITANLFVCKGAGSVLIADRDLLRSQVRVTGAISAANGSRFSNSDQIRNAQKWRLSIPPDSSRRDEAPAPNRVKIGRWTHPTRRLKFRRVRSTRAREEGDGHDEDIPEQSLNEEACVETSDRDYSGGTNERVPEATRRGQKKRPEKRSQEGGHRGQEKRYRQMMAEGKIQRNCLPLVQRQREVFSTHVACDFCVISLGMLDSSGYKTPSPSSLACVGARGARGSDAPKLQAARGGASGVRFSRGLVLELRLDVTNLVVCSNAIFENFEFASGGILRVSKGNRKCCKRRKTEGLYQLEGVSRQEELLSDIGPVVLARRMDEESNRCTEACKASAGISEDDVLEGSGVVQEHKEMLWDTCGSLARHEKVQPVQDVHGEAQRRETESMRDGVTTTCKTTYFAAHPGEGEQGHLSEKVQALQFGSAFTSVEMELPVEEE</sequence>